<dbReference type="SUPFAM" id="SSF57196">
    <property type="entry name" value="EGF/Laminin"/>
    <property type="match status" value="1"/>
</dbReference>
<feature type="disulfide bond" evidence="8">
    <location>
        <begin position="55"/>
        <end position="64"/>
    </location>
</feature>
<evidence type="ECO:0000256" key="1">
    <source>
        <dbReference type="ARBA" id="ARBA00004613"/>
    </source>
</evidence>
<dbReference type="Proteomes" id="UP000053660">
    <property type="component" value="Unassembled WGS sequence"/>
</dbReference>
<dbReference type="Gene3D" id="2.10.25.10">
    <property type="entry name" value="Laminin"/>
    <property type="match status" value="1"/>
</dbReference>
<feature type="disulfide bond" evidence="8">
    <location>
        <begin position="34"/>
        <end position="46"/>
    </location>
</feature>
<evidence type="ECO:0000256" key="5">
    <source>
        <dbReference type="ARBA" id="ARBA00023157"/>
    </source>
</evidence>
<feature type="domain" description="NTR" evidence="10">
    <location>
        <begin position="133"/>
        <end position="261"/>
    </location>
</feature>
<dbReference type="InterPro" id="IPR002049">
    <property type="entry name" value="LE_dom"/>
</dbReference>
<dbReference type="GO" id="GO:0016358">
    <property type="term" value="P:dendrite development"/>
    <property type="evidence" value="ECO:0007669"/>
    <property type="project" value="TreeGrafter"/>
</dbReference>
<evidence type="ECO:0000259" key="9">
    <source>
        <dbReference type="PROSITE" id="PS50027"/>
    </source>
</evidence>
<dbReference type="Pfam" id="PF01759">
    <property type="entry name" value="NTR"/>
    <property type="match status" value="1"/>
</dbReference>
<dbReference type="AlphaFoldDB" id="A0A0B1TV94"/>
<evidence type="ECO:0000256" key="7">
    <source>
        <dbReference type="ARBA" id="ARBA00023292"/>
    </source>
</evidence>
<proteinExistence type="predicted"/>
<evidence type="ECO:0000313" key="11">
    <source>
        <dbReference type="EMBL" id="KHJ99792.1"/>
    </source>
</evidence>
<dbReference type="FunFam" id="2.40.50.120:FF:000025">
    <property type="entry name" value="Netrin unc-6"/>
    <property type="match status" value="1"/>
</dbReference>
<evidence type="ECO:0000256" key="3">
    <source>
        <dbReference type="ARBA" id="ARBA00022729"/>
    </source>
</evidence>
<dbReference type="EMBL" id="KN549204">
    <property type="protein sequence ID" value="KHJ99792.1"/>
    <property type="molecule type" value="Genomic_DNA"/>
</dbReference>
<reference evidence="11 12" key="1">
    <citation type="submission" date="2014-03" db="EMBL/GenBank/DDBJ databases">
        <title>Draft genome of the hookworm Oesophagostomum dentatum.</title>
        <authorList>
            <person name="Mitreva M."/>
        </authorList>
    </citation>
    <scope>NUCLEOTIDE SEQUENCE [LARGE SCALE GENOMIC DNA]</scope>
    <source>
        <strain evidence="11 12">OD-Hann</strain>
    </source>
</reference>
<feature type="domain" description="Laminin EGF-like" evidence="9">
    <location>
        <begin position="34"/>
        <end position="83"/>
    </location>
</feature>
<evidence type="ECO:0000256" key="8">
    <source>
        <dbReference type="PROSITE-ProRule" id="PRU00460"/>
    </source>
</evidence>
<dbReference type="PROSITE" id="PS01248">
    <property type="entry name" value="EGF_LAM_1"/>
    <property type="match status" value="1"/>
</dbReference>
<evidence type="ECO:0000256" key="6">
    <source>
        <dbReference type="ARBA" id="ARBA00023180"/>
    </source>
</evidence>
<organism evidence="11 12">
    <name type="scientific">Oesophagostomum dentatum</name>
    <name type="common">Nodular worm</name>
    <dbReference type="NCBI Taxonomy" id="61180"/>
    <lineage>
        <taxon>Eukaryota</taxon>
        <taxon>Metazoa</taxon>
        <taxon>Ecdysozoa</taxon>
        <taxon>Nematoda</taxon>
        <taxon>Chromadorea</taxon>
        <taxon>Rhabditida</taxon>
        <taxon>Rhabditina</taxon>
        <taxon>Rhabditomorpha</taxon>
        <taxon>Strongyloidea</taxon>
        <taxon>Strongylidae</taxon>
        <taxon>Oesophagostomum</taxon>
    </lineage>
</organism>
<dbReference type="SMART" id="SM00643">
    <property type="entry name" value="C345C"/>
    <property type="match status" value="1"/>
</dbReference>
<dbReference type="Gene3D" id="2.40.50.120">
    <property type="match status" value="1"/>
</dbReference>
<dbReference type="GO" id="GO:0008045">
    <property type="term" value="P:motor neuron axon guidance"/>
    <property type="evidence" value="ECO:0007669"/>
    <property type="project" value="TreeGrafter"/>
</dbReference>
<protein>
    <submittedName>
        <fullName evidence="11">Laminin EGF-like protein</fullName>
    </submittedName>
</protein>
<keyword evidence="2" id="KW-0964">Secreted</keyword>
<dbReference type="PANTHER" id="PTHR10574">
    <property type="entry name" value="NETRIN/LAMININ-RELATED"/>
    <property type="match status" value="1"/>
</dbReference>
<dbReference type="GO" id="GO:0005576">
    <property type="term" value="C:extracellular region"/>
    <property type="evidence" value="ECO:0007669"/>
    <property type="project" value="UniProtKB-SubCell"/>
</dbReference>
<dbReference type="PROSITE" id="PS50189">
    <property type="entry name" value="NTR"/>
    <property type="match status" value="1"/>
</dbReference>
<evidence type="ECO:0000256" key="4">
    <source>
        <dbReference type="ARBA" id="ARBA00022737"/>
    </source>
</evidence>
<dbReference type="InterPro" id="IPR050440">
    <property type="entry name" value="Laminin/Netrin_ECM"/>
</dbReference>
<dbReference type="InterPro" id="IPR018933">
    <property type="entry name" value="Netrin_module_non-TIMP"/>
</dbReference>
<keyword evidence="5 8" id="KW-1015">Disulfide bond</keyword>
<keyword evidence="6" id="KW-0325">Glycoprotein</keyword>
<sequence length="267" mass="29834">MYRVTLIILKEGPIPKIQKIGSIQTVAFCNSQGCGCHPVGSLSKSCNQTSGQCVCKPGVTGQSCNRCAKGYQQSRSTVTPCISKFYVIFTLTNLISFARYSGSGYLSAHRLIIVVRNDEIVRNAELFRRGSIRGNTVSGTMLEDSNESSASSKPEAALQILVTGREMVDSWARYRIVVEDVFKKSLRGRRGETFLWMSSHSVMCKCPKIRVGRRYILLGKEHEDSNKPGFVVNGKTVLVEWDEDMVDKVLRFTKRDKVGQCPGVRRY</sequence>
<dbReference type="FunFam" id="2.10.25.10:FF:000048">
    <property type="entry name" value="Netrin 3"/>
    <property type="match status" value="1"/>
</dbReference>
<gene>
    <name evidence="11" type="ORF">OESDEN_00193</name>
</gene>
<dbReference type="GO" id="GO:0005604">
    <property type="term" value="C:basement membrane"/>
    <property type="evidence" value="ECO:0007669"/>
    <property type="project" value="TreeGrafter"/>
</dbReference>
<dbReference type="InterPro" id="IPR001134">
    <property type="entry name" value="Netrin_domain"/>
</dbReference>
<keyword evidence="4" id="KW-0677">Repeat</keyword>
<evidence type="ECO:0000256" key="2">
    <source>
        <dbReference type="ARBA" id="ARBA00022525"/>
    </source>
</evidence>
<dbReference type="CDD" id="cd00055">
    <property type="entry name" value="EGF_Lam"/>
    <property type="match status" value="1"/>
</dbReference>
<dbReference type="OrthoDB" id="5984158at2759"/>
<keyword evidence="7 8" id="KW-0424">Laminin EGF-like domain</keyword>
<keyword evidence="3" id="KW-0732">Signal</keyword>
<comment type="subcellular location">
    <subcellularLocation>
        <location evidence="1">Secreted</location>
    </subcellularLocation>
</comment>
<evidence type="ECO:0000259" key="10">
    <source>
        <dbReference type="PROSITE" id="PS50189"/>
    </source>
</evidence>
<dbReference type="Pfam" id="PF00053">
    <property type="entry name" value="EGF_laminin"/>
    <property type="match status" value="1"/>
</dbReference>
<dbReference type="PROSITE" id="PS50027">
    <property type="entry name" value="EGF_LAM_2"/>
    <property type="match status" value="1"/>
</dbReference>
<dbReference type="GO" id="GO:0009887">
    <property type="term" value="P:animal organ morphogenesis"/>
    <property type="evidence" value="ECO:0007669"/>
    <property type="project" value="TreeGrafter"/>
</dbReference>
<dbReference type="InterPro" id="IPR008993">
    <property type="entry name" value="TIMP-like_OB-fold"/>
</dbReference>
<dbReference type="SMART" id="SM00180">
    <property type="entry name" value="EGF_Lam"/>
    <property type="match status" value="1"/>
</dbReference>
<dbReference type="SUPFAM" id="SSF50242">
    <property type="entry name" value="TIMP-like"/>
    <property type="match status" value="1"/>
</dbReference>
<accession>A0A0B1TV94</accession>
<dbReference type="GO" id="GO:0009888">
    <property type="term" value="P:tissue development"/>
    <property type="evidence" value="ECO:0007669"/>
    <property type="project" value="TreeGrafter"/>
</dbReference>
<feature type="disulfide bond" evidence="8">
    <location>
        <begin position="36"/>
        <end position="53"/>
    </location>
</feature>
<keyword evidence="12" id="KW-1185">Reference proteome</keyword>
<dbReference type="PANTHER" id="PTHR10574:SF365">
    <property type="entry name" value="NETRIN-A-RELATED"/>
    <property type="match status" value="1"/>
</dbReference>
<name>A0A0B1TV94_OESDE</name>
<evidence type="ECO:0000313" key="12">
    <source>
        <dbReference type="Proteomes" id="UP000053660"/>
    </source>
</evidence>
<feature type="disulfide bond" evidence="8">
    <location>
        <begin position="67"/>
        <end position="81"/>
    </location>
</feature>